<comment type="caution">
    <text evidence="7">The sequence shown here is derived from an EMBL/GenBank/DDBJ whole genome shotgun (WGS) entry which is preliminary data.</text>
</comment>
<feature type="transmembrane region" description="Helical" evidence="6">
    <location>
        <begin position="88"/>
        <end position="112"/>
    </location>
</feature>
<dbReference type="GO" id="GO:0043190">
    <property type="term" value="C:ATP-binding cassette (ABC) transporter complex"/>
    <property type="evidence" value="ECO:0007669"/>
    <property type="project" value="InterPro"/>
</dbReference>
<dbReference type="Gene3D" id="1.10.3470.10">
    <property type="entry name" value="ABC transporter involved in vitamin B12 uptake, BtuC"/>
    <property type="match status" value="1"/>
</dbReference>
<feature type="transmembrane region" description="Helical" evidence="6">
    <location>
        <begin position="53"/>
        <end position="76"/>
    </location>
</feature>
<dbReference type="PANTHER" id="PTHR30477">
    <property type="entry name" value="ABC-TRANSPORTER METAL-BINDING PROTEIN"/>
    <property type="match status" value="1"/>
</dbReference>
<evidence type="ECO:0000256" key="5">
    <source>
        <dbReference type="ARBA" id="ARBA00023136"/>
    </source>
</evidence>
<keyword evidence="4 6" id="KW-1133">Transmembrane helix</keyword>
<dbReference type="InterPro" id="IPR001626">
    <property type="entry name" value="ABC_TroCD"/>
</dbReference>
<dbReference type="PANTHER" id="PTHR30477:SF0">
    <property type="entry name" value="METAL TRANSPORT SYSTEM MEMBRANE PROTEIN TM_0125-RELATED"/>
    <property type="match status" value="1"/>
</dbReference>
<evidence type="ECO:0000256" key="3">
    <source>
        <dbReference type="ARBA" id="ARBA00022692"/>
    </source>
</evidence>
<feature type="transmembrane region" description="Helical" evidence="6">
    <location>
        <begin position="176"/>
        <end position="203"/>
    </location>
</feature>
<dbReference type="Pfam" id="PF00950">
    <property type="entry name" value="ABC-3"/>
    <property type="match status" value="1"/>
</dbReference>
<protein>
    <submittedName>
        <fullName evidence="7">Metal ABC transporter permease</fullName>
    </submittedName>
</protein>
<sequence length="268" mass="28748">MLEIISYGFMQRALLTGAVLSLFSGIISVFIVLRRISFLGSGISHAAFGGVSIGFLLGINPLLTALVYSVVMAFGIEQISSKGRLAEDTAIGIFFSSSMALGIVLIGLSSSYNVDLFGYLFGSILAITDEDALIAVFTTLVLMGVLTLIIKKLYFITFNEELAFVSGIKVRLIKSIFLLTMAVAIVIGIKLVGIILISALLVIPGAAAQMLTKRFYKMIIVSCFISMFSAIAGIIISYRFNLASGGTIVILLATIFFVAFFSKILKNT</sequence>
<feature type="transmembrane region" description="Helical" evidence="6">
    <location>
        <begin position="248"/>
        <end position="265"/>
    </location>
</feature>
<evidence type="ECO:0000256" key="1">
    <source>
        <dbReference type="ARBA" id="ARBA00004141"/>
    </source>
</evidence>
<evidence type="ECO:0000256" key="4">
    <source>
        <dbReference type="ARBA" id="ARBA00022989"/>
    </source>
</evidence>
<comment type="similarity">
    <text evidence="2">Belongs to the ABC-3 integral membrane protein family.</text>
</comment>
<keyword evidence="3 6" id="KW-0812">Transmembrane</keyword>
<evidence type="ECO:0000313" key="7">
    <source>
        <dbReference type="EMBL" id="GER92568.1"/>
    </source>
</evidence>
<feature type="transmembrane region" description="Helical" evidence="6">
    <location>
        <begin position="215"/>
        <end position="236"/>
    </location>
</feature>
<gene>
    <name evidence="7" type="ORF">A45J_0284</name>
</gene>
<feature type="transmembrane region" description="Helical" evidence="6">
    <location>
        <begin position="132"/>
        <end position="155"/>
    </location>
</feature>
<dbReference type="InterPro" id="IPR037294">
    <property type="entry name" value="ABC_BtuC-like"/>
</dbReference>
<comment type="subcellular location">
    <subcellularLocation>
        <location evidence="1">Membrane</location>
        <topology evidence="1">Multi-pass membrane protein</topology>
    </subcellularLocation>
</comment>
<keyword evidence="5 6" id="KW-0472">Membrane</keyword>
<dbReference type="AlphaFoldDB" id="A0A5J4KSA1"/>
<dbReference type="EMBL" id="BLAB01000001">
    <property type="protein sequence ID" value="GER92568.1"/>
    <property type="molecule type" value="Genomic_DNA"/>
</dbReference>
<evidence type="ECO:0000256" key="2">
    <source>
        <dbReference type="ARBA" id="ARBA00008034"/>
    </source>
</evidence>
<organism evidence="7">
    <name type="scientific">hot springs metagenome</name>
    <dbReference type="NCBI Taxonomy" id="433727"/>
    <lineage>
        <taxon>unclassified sequences</taxon>
        <taxon>metagenomes</taxon>
        <taxon>ecological metagenomes</taxon>
    </lineage>
</organism>
<reference evidence="7" key="1">
    <citation type="submission" date="2019-10" db="EMBL/GenBank/DDBJ databases">
        <title>Metagenomic sequencing of thiosulfate-disproportionating enrichment culture.</title>
        <authorList>
            <person name="Umezawa K."/>
            <person name="Kojima H."/>
            <person name="Fukui M."/>
        </authorList>
    </citation>
    <scope>NUCLEOTIDE SEQUENCE</scope>
    <source>
        <strain evidence="7">45J</strain>
    </source>
</reference>
<name>A0A5J4KSA1_9ZZZZ</name>
<proteinExistence type="inferred from homology"/>
<evidence type="ECO:0000256" key="6">
    <source>
        <dbReference type="SAM" id="Phobius"/>
    </source>
</evidence>
<accession>A0A5J4KSA1</accession>
<feature type="transmembrane region" description="Helical" evidence="6">
    <location>
        <begin position="12"/>
        <end position="33"/>
    </location>
</feature>
<dbReference type="SUPFAM" id="SSF81345">
    <property type="entry name" value="ABC transporter involved in vitamin B12 uptake, BtuC"/>
    <property type="match status" value="1"/>
</dbReference>
<dbReference type="GO" id="GO:0055085">
    <property type="term" value="P:transmembrane transport"/>
    <property type="evidence" value="ECO:0007669"/>
    <property type="project" value="InterPro"/>
</dbReference>